<evidence type="ECO:0000313" key="14">
    <source>
        <dbReference type="EMBL" id="MCT7375557.1"/>
    </source>
</evidence>
<accession>A0ABT2LM90</accession>
<gene>
    <name evidence="14" type="ORF">N5A92_10995</name>
</gene>
<evidence type="ECO:0000256" key="3">
    <source>
        <dbReference type="ARBA" id="ARBA00022692"/>
    </source>
</evidence>
<dbReference type="Gene3D" id="3.40.50.300">
    <property type="entry name" value="P-loop containing nucleotide triphosphate hydrolases"/>
    <property type="match status" value="1"/>
</dbReference>
<evidence type="ECO:0000256" key="8">
    <source>
        <dbReference type="ARBA" id="ARBA00023136"/>
    </source>
</evidence>
<evidence type="ECO:0000256" key="6">
    <source>
        <dbReference type="ARBA" id="ARBA00022927"/>
    </source>
</evidence>
<dbReference type="Pfam" id="PF03412">
    <property type="entry name" value="Peptidase_C39"/>
    <property type="match status" value="1"/>
</dbReference>
<evidence type="ECO:0000256" key="4">
    <source>
        <dbReference type="ARBA" id="ARBA00022741"/>
    </source>
</evidence>
<dbReference type="InterPro" id="IPR039421">
    <property type="entry name" value="Type_1_exporter"/>
</dbReference>
<dbReference type="CDD" id="cd18588">
    <property type="entry name" value="ABC_6TM_CyaB_HlyB_like"/>
    <property type="match status" value="1"/>
</dbReference>
<dbReference type="EMBL" id="JAOCZP010000003">
    <property type="protein sequence ID" value="MCT7375557.1"/>
    <property type="molecule type" value="Genomic_DNA"/>
</dbReference>
<dbReference type="InterPro" id="IPR027417">
    <property type="entry name" value="P-loop_NTPase"/>
</dbReference>
<evidence type="ECO:0000313" key="15">
    <source>
        <dbReference type="Proteomes" id="UP001320831"/>
    </source>
</evidence>
<keyword evidence="9" id="KW-0080">Bacteriocin transport</keyword>
<comment type="subcellular location">
    <subcellularLocation>
        <location evidence="1">Cell membrane</location>
        <topology evidence="1">Multi-pass membrane protein</topology>
    </subcellularLocation>
</comment>
<dbReference type="SMART" id="SM00382">
    <property type="entry name" value="AAA"/>
    <property type="match status" value="1"/>
</dbReference>
<feature type="transmembrane region" description="Helical" evidence="10">
    <location>
        <begin position="170"/>
        <end position="188"/>
    </location>
</feature>
<dbReference type="PROSITE" id="PS50893">
    <property type="entry name" value="ABC_TRANSPORTER_2"/>
    <property type="match status" value="1"/>
</dbReference>
<keyword evidence="15" id="KW-1185">Reference proteome</keyword>
<dbReference type="InterPro" id="IPR010132">
    <property type="entry name" value="ATPase_T1SS_HlyB"/>
</dbReference>
<keyword evidence="7 10" id="KW-1133">Transmembrane helix</keyword>
<keyword evidence="5" id="KW-0067">ATP-binding</keyword>
<evidence type="ECO:0000259" key="13">
    <source>
        <dbReference type="PROSITE" id="PS50990"/>
    </source>
</evidence>
<keyword evidence="6" id="KW-0653">Protein transport</keyword>
<dbReference type="Gene3D" id="3.90.70.10">
    <property type="entry name" value="Cysteine proteinases"/>
    <property type="match status" value="1"/>
</dbReference>
<name>A0ABT2LM90_9HYPH</name>
<dbReference type="RefSeq" id="WP_260902607.1">
    <property type="nucleotide sequence ID" value="NZ_JAOCZP010000003.1"/>
</dbReference>
<proteinExistence type="inferred from homology"/>
<feature type="domain" description="ABC transmembrane type-1" evidence="12">
    <location>
        <begin position="175"/>
        <end position="454"/>
    </location>
</feature>
<comment type="similarity">
    <text evidence="2">Belongs to the ABC transporter superfamily.</text>
</comment>
<dbReference type="InterPro" id="IPR005074">
    <property type="entry name" value="Peptidase_C39"/>
</dbReference>
<dbReference type="InterPro" id="IPR003439">
    <property type="entry name" value="ABC_transporter-like_ATP-bd"/>
</dbReference>
<dbReference type="SUPFAM" id="SSF52540">
    <property type="entry name" value="P-loop containing nucleoside triphosphate hydrolases"/>
    <property type="match status" value="1"/>
</dbReference>
<dbReference type="Proteomes" id="UP001320831">
    <property type="component" value="Unassembled WGS sequence"/>
</dbReference>
<evidence type="ECO:0000256" key="1">
    <source>
        <dbReference type="ARBA" id="ARBA00004651"/>
    </source>
</evidence>
<dbReference type="InterPro" id="IPR017871">
    <property type="entry name" value="ABC_transporter-like_CS"/>
</dbReference>
<evidence type="ECO:0000256" key="7">
    <source>
        <dbReference type="ARBA" id="ARBA00022989"/>
    </source>
</evidence>
<keyword evidence="6" id="KW-0813">Transport</keyword>
<reference evidence="14 15" key="1">
    <citation type="submission" date="2022-09" db="EMBL/GenBank/DDBJ databases">
        <title>Chelativorans salina sp. nov., a novel slightly halophilic bacterium isolated from a saline lake sediment enrichment.</title>
        <authorList>
            <person name="Gao L."/>
            <person name="Fang B.-Z."/>
            <person name="Li W.-J."/>
        </authorList>
    </citation>
    <scope>NUCLEOTIDE SEQUENCE [LARGE SCALE GENOMIC DNA]</scope>
    <source>
        <strain evidence="14 15">EGI FJ00035</strain>
    </source>
</reference>
<dbReference type="SUPFAM" id="SSF90123">
    <property type="entry name" value="ABC transporter transmembrane region"/>
    <property type="match status" value="1"/>
</dbReference>
<dbReference type="PANTHER" id="PTHR24221:SF654">
    <property type="entry name" value="ATP-BINDING CASSETTE SUB-FAMILY B MEMBER 6"/>
    <property type="match status" value="1"/>
</dbReference>
<feature type="transmembrane region" description="Helical" evidence="10">
    <location>
        <begin position="282"/>
        <end position="305"/>
    </location>
</feature>
<organism evidence="14 15">
    <name type="scientific">Chelativorans salis</name>
    <dbReference type="NCBI Taxonomy" id="2978478"/>
    <lineage>
        <taxon>Bacteria</taxon>
        <taxon>Pseudomonadati</taxon>
        <taxon>Pseudomonadota</taxon>
        <taxon>Alphaproteobacteria</taxon>
        <taxon>Hyphomicrobiales</taxon>
        <taxon>Phyllobacteriaceae</taxon>
        <taxon>Chelativorans</taxon>
    </lineage>
</organism>
<sequence>MDAVVEAVAQARRSGAGDVKASLAQDSGLQALIAAARSLGKAADAWQVWHIESPTEGIFQEMDILRAVKRLGLRVRAAEIRFERLRFLPLPALLRERDHGQYCVLQAVTDSEVQLLSPTDGRRLRLSHADVRQRFSTRIILVGAGAPAAEEEGKSFDLGWFLPSILKHAASFRMVIAAAFVLQLFALASPKLSELVIDRVLVSRGLQSLEVLAIGMLGIALFNPLMEYLRGLVYAHLASCVNAEFSTKLFRHLVHLPLGFFTKRQVGEIIARVRELDHIRRFLIGSALILLLDLVFVGVFVAFMYSYAVDLASIVLGSFVVYLVFWIIVAPFLRRCMKRELERHADNTAYLTEAITGIETVKCLAIEERFSRDWEDRLASLLRTSFKATMLSEWAGGGISLVHKVTSAILLWFGVHHVLAGDLSVGQLVAFNMLAGHVTMPVLRLAQIWHDVQHTGVSLKRIGDILNEKTETGSVESRTPLHKVRGEIELRNVTFRYSEAAPEAVRRLSLKVAAGEKLGVTGRSGSGKSTITRLIKRLDVPQSGQVLVDGVDLAMADTATLRKNMGIVLQESFLFDGTILENLRLGNPLATTEELVEAARLAGAHEFVINDLPNGYDTQVGERGGLLSGGQRQRIAIARALAAQPPIFIFDEATSALDYDSEAAIIERLPDVLENRTAIIITHRLNAMRLCDRIVVLEHGEIVEEGSHADLLKHGGHYADLWWQQNEDL</sequence>
<dbReference type="Pfam" id="PF00005">
    <property type="entry name" value="ABC_tran"/>
    <property type="match status" value="1"/>
</dbReference>
<evidence type="ECO:0000259" key="12">
    <source>
        <dbReference type="PROSITE" id="PS50929"/>
    </source>
</evidence>
<evidence type="ECO:0000259" key="11">
    <source>
        <dbReference type="PROSITE" id="PS50893"/>
    </source>
</evidence>
<dbReference type="InterPro" id="IPR003593">
    <property type="entry name" value="AAA+_ATPase"/>
</dbReference>
<feature type="transmembrane region" description="Helical" evidence="10">
    <location>
        <begin position="311"/>
        <end position="333"/>
    </location>
</feature>
<dbReference type="NCBIfam" id="TIGR01846">
    <property type="entry name" value="type_I_sec_HlyB"/>
    <property type="match status" value="1"/>
</dbReference>
<dbReference type="PANTHER" id="PTHR24221">
    <property type="entry name" value="ATP-BINDING CASSETTE SUB-FAMILY B"/>
    <property type="match status" value="1"/>
</dbReference>
<keyword evidence="4" id="KW-0547">Nucleotide-binding</keyword>
<dbReference type="Pfam" id="PF00664">
    <property type="entry name" value="ABC_membrane"/>
    <property type="match status" value="1"/>
</dbReference>
<dbReference type="PROSITE" id="PS50929">
    <property type="entry name" value="ABC_TM1F"/>
    <property type="match status" value="1"/>
</dbReference>
<feature type="domain" description="ABC transporter" evidence="11">
    <location>
        <begin position="488"/>
        <end position="724"/>
    </location>
</feature>
<feature type="transmembrane region" description="Helical" evidence="10">
    <location>
        <begin position="208"/>
        <end position="226"/>
    </location>
</feature>
<dbReference type="Gene3D" id="1.20.1560.10">
    <property type="entry name" value="ABC transporter type 1, transmembrane domain"/>
    <property type="match status" value="1"/>
</dbReference>
<keyword evidence="3 10" id="KW-0812">Transmembrane</keyword>
<comment type="caution">
    <text evidence="14">The sequence shown here is derived from an EMBL/GenBank/DDBJ whole genome shotgun (WGS) entry which is preliminary data.</text>
</comment>
<keyword evidence="8 10" id="KW-0472">Membrane</keyword>
<feature type="domain" description="Peptidase C39" evidence="13">
    <location>
        <begin position="20"/>
        <end position="142"/>
    </location>
</feature>
<dbReference type="InterPro" id="IPR036640">
    <property type="entry name" value="ABC1_TM_sf"/>
</dbReference>
<dbReference type="InterPro" id="IPR011527">
    <property type="entry name" value="ABC1_TM_dom"/>
</dbReference>
<protein>
    <submittedName>
        <fullName evidence="14">Type I secretion system permease/ATPase</fullName>
    </submittedName>
</protein>
<evidence type="ECO:0000256" key="10">
    <source>
        <dbReference type="SAM" id="Phobius"/>
    </source>
</evidence>
<evidence type="ECO:0000256" key="9">
    <source>
        <dbReference type="ARBA" id="ARBA00043264"/>
    </source>
</evidence>
<dbReference type="PROSITE" id="PS50990">
    <property type="entry name" value="PEPTIDASE_C39"/>
    <property type="match status" value="1"/>
</dbReference>
<dbReference type="PROSITE" id="PS00211">
    <property type="entry name" value="ABC_TRANSPORTER_1"/>
    <property type="match status" value="1"/>
</dbReference>
<evidence type="ECO:0000256" key="2">
    <source>
        <dbReference type="ARBA" id="ARBA00005417"/>
    </source>
</evidence>
<evidence type="ECO:0000256" key="5">
    <source>
        <dbReference type="ARBA" id="ARBA00022840"/>
    </source>
</evidence>